<dbReference type="PROSITE" id="PS00217">
    <property type="entry name" value="SUGAR_TRANSPORT_2"/>
    <property type="match status" value="1"/>
</dbReference>
<evidence type="ECO:0000259" key="8">
    <source>
        <dbReference type="PROSITE" id="PS50850"/>
    </source>
</evidence>
<feature type="transmembrane region" description="Helical" evidence="7">
    <location>
        <begin position="355"/>
        <end position="373"/>
    </location>
</feature>
<name>A0A0D2K6E3_9EURO</name>
<evidence type="ECO:0000313" key="10">
    <source>
        <dbReference type="Proteomes" id="UP000053411"/>
    </source>
</evidence>
<dbReference type="InterPro" id="IPR005828">
    <property type="entry name" value="MFS_sugar_transport-like"/>
</dbReference>
<protein>
    <recommendedName>
        <fullName evidence="8">Major facilitator superfamily (MFS) profile domain-containing protein</fullName>
    </recommendedName>
</protein>
<dbReference type="PANTHER" id="PTHR48022:SF10">
    <property type="entry name" value="MAJOR FACILITATOR SUPERFAMILY (MFS) PROFILE DOMAIN-CONTAINING PROTEIN"/>
    <property type="match status" value="1"/>
</dbReference>
<dbReference type="Gene3D" id="1.20.1250.20">
    <property type="entry name" value="MFS general substrate transporter like domains"/>
    <property type="match status" value="2"/>
</dbReference>
<feature type="transmembrane region" description="Helical" evidence="7">
    <location>
        <begin position="289"/>
        <end position="310"/>
    </location>
</feature>
<dbReference type="InterPro" id="IPR036259">
    <property type="entry name" value="MFS_trans_sf"/>
</dbReference>
<organism evidence="9 10">
    <name type="scientific">Fonsecaea multimorphosa CBS 102226</name>
    <dbReference type="NCBI Taxonomy" id="1442371"/>
    <lineage>
        <taxon>Eukaryota</taxon>
        <taxon>Fungi</taxon>
        <taxon>Dikarya</taxon>
        <taxon>Ascomycota</taxon>
        <taxon>Pezizomycotina</taxon>
        <taxon>Eurotiomycetes</taxon>
        <taxon>Chaetothyriomycetidae</taxon>
        <taxon>Chaetothyriales</taxon>
        <taxon>Herpotrichiellaceae</taxon>
        <taxon>Fonsecaea</taxon>
    </lineage>
</organism>
<dbReference type="AlphaFoldDB" id="A0A0D2K6E3"/>
<accession>A0A0D2K6E3</accession>
<dbReference type="Proteomes" id="UP000053411">
    <property type="component" value="Unassembled WGS sequence"/>
</dbReference>
<dbReference type="EMBL" id="KN848115">
    <property type="protein sequence ID" value="KIX91938.1"/>
    <property type="molecule type" value="Genomic_DNA"/>
</dbReference>
<evidence type="ECO:0000256" key="4">
    <source>
        <dbReference type="ARBA" id="ARBA00022989"/>
    </source>
</evidence>
<feature type="transmembrane region" description="Helical" evidence="7">
    <location>
        <begin position="385"/>
        <end position="403"/>
    </location>
</feature>
<dbReference type="VEuPathDB" id="FungiDB:Z520_12327"/>
<comment type="similarity">
    <text evidence="2">Belongs to the major facilitator superfamily. Sugar transporter (TC 2.A.1.1) family.</text>
</comment>
<keyword evidence="10" id="KW-1185">Reference proteome</keyword>
<feature type="transmembrane region" description="Helical" evidence="7">
    <location>
        <begin position="159"/>
        <end position="178"/>
    </location>
</feature>
<dbReference type="OrthoDB" id="6133115at2759"/>
<dbReference type="GO" id="GO:0016020">
    <property type="term" value="C:membrane"/>
    <property type="evidence" value="ECO:0007669"/>
    <property type="project" value="UniProtKB-SubCell"/>
</dbReference>
<feature type="domain" description="Major facilitator superfamily (MFS) profile" evidence="8">
    <location>
        <begin position="24"/>
        <end position="476"/>
    </location>
</feature>
<keyword evidence="4 7" id="KW-1133">Transmembrane helix</keyword>
<evidence type="ECO:0000256" key="5">
    <source>
        <dbReference type="ARBA" id="ARBA00023136"/>
    </source>
</evidence>
<dbReference type="RefSeq" id="XP_016626061.1">
    <property type="nucleotide sequence ID" value="XM_016782813.1"/>
</dbReference>
<keyword evidence="3 7" id="KW-0812">Transmembrane</keyword>
<dbReference type="Pfam" id="PF00083">
    <property type="entry name" value="Sugar_tr"/>
    <property type="match status" value="2"/>
</dbReference>
<dbReference type="GO" id="GO:0005351">
    <property type="term" value="F:carbohydrate:proton symporter activity"/>
    <property type="evidence" value="ECO:0007669"/>
    <property type="project" value="TreeGrafter"/>
</dbReference>
<evidence type="ECO:0000256" key="2">
    <source>
        <dbReference type="ARBA" id="ARBA00010992"/>
    </source>
</evidence>
<gene>
    <name evidence="9" type="ORF">Z520_12327</name>
</gene>
<feature type="region of interest" description="Disordered" evidence="6">
    <location>
        <begin position="457"/>
        <end position="476"/>
    </location>
</feature>
<evidence type="ECO:0000313" key="9">
    <source>
        <dbReference type="EMBL" id="KIX91938.1"/>
    </source>
</evidence>
<evidence type="ECO:0000256" key="1">
    <source>
        <dbReference type="ARBA" id="ARBA00004141"/>
    </source>
</evidence>
<dbReference type="InterPro" id="IPR050360">
    <property type="entry name" value="MFS_Sugar_Transporters"/>
</dbReference>
<evidence type="ECO:0000256" key="6">
    <source>
        <dbReference type="SAM" id="MobiDB-lite"/>
    </source>
</evidence>
<evidence type="ECO:0000256" key="3">
    <source>
        <dbReference type="ARBA" id="ARBA00022692"/>
    </source>
</evidence>
<dbReference type="PROSITE" id="PS50850">
    <property type="entry name" value="MFS"/>
    <property type="match status" value="1"/>
</dbReference>
<keyword evidence="5 7" id="KW-0472">Membrane</keyword>
<dbReference type="InterPro" id="IPR020846">
    <property type="entry name" value="MFS_dom"/>
</dbReference>
<reference evidence="9 10" key="1">
    <citation type="submission" date="2015-01" db="EMBL/GenBank/DDBJ databases">
        <title>The Genome Sequence of Fonsecaea multimorphosa CBS 102226.</title>
        <authorList>
            <consortium name="The Broad Institute Genomics Platform"/>
            <person name="Cuomo C."/>
            <person name="de Hoog S."/>
            <person name="Gorbushina A."/>
            <person name="Stielow B."/>
            <person name="Teixiera M."/>
            <person name="Abouelleil A."/>
            <person name="Chapman S.B."/>
            <person name="Priest M."/>
            <person name="Young S.K."/>
            <person name="Wortman J."/>
            <person name="Nusbaum C."/>
            <person name="Birren B."/>
        </authorList>
    </citation>
    <scope>NUCLEOTIDE SEQUENCE [LARGE SCALE GENOMIC DNA]</scope>
    <source>
        <strain evidence="9 10">CBS 102226</strain>
    </source>
</reference>
<sequence>MVTTTVSANILKLDFWSHGKYIFICTVAMLSSFQYGLDYALVGGFLSTPGFLEVFGYYDPHLKRWNIDHVVQQLISSIMTVATFVSPLLVGPFSSRFGRKPGPWAAILLIYAAAAIQIGTTSKEVLYFARFLMGFSIGWLITFAPLYAHETAPANLRGIALASYQILLSMGGIVGYAVDYGTRTMLSRRAYKIPLAIFFVVPTIQAILLFFVAPESPRWLVVMNREREAEAALRRLRNHKISELELQTELNEIRQSTREQIQHSKNALPSCINIYTVYFLEFSGVDNPLAYRILVAAVGLIGVLLSLLFVRRSGCHTLTPFTFELTHFVPSAYAWLLGGEYANNQLRAFTFGPAAAINFLGNWAGTFSAPYFINPASFDWGPKYGYIWFGSNMVCAMLTWLFLPETKDRTLEEIHEMIEARLPARKFEGYVCVGVETAAAQALGTQLGERKNIEETTHAEEVENSTPKKRTWNIRD</sequence>
<evidence type="ECO:0000256" key="7">
    <source>
        <dbReference type="SAM" id="Phobius"/>
    </source>
</evidence>
<feature type="transmembrane region" description="Helical" evidence="7">
    <location>
        <begin position="127"/>
        <end position="147"/>
    </location>
</feature>
<comment type="subcellular location">
    <subcellularLocation>
        <location evidence="1">Membrane</location>
        <topology evidence="1">Multi-pass membrane protein</topology>
    </subcellularLocation>
</comment>
<dbReference type="SUPFAM" id="SSF103473">
    <property type="entry name" value="MFS general substrate transporter"/>
    <property type="match status" value="1"/>
</dbReference>
<feature type="transmembrane region" description="Helical" evidence="7">
    <location>
        <begin position="190"/>
        <end position="213"/>
    </location>
</feature>
<feature type="compositionally biased region" description="Basic residues" evidence="6">
    <location>
        <begin position="467"/>
        <end position="476"/>
    </location>
</feature>
<dbReference type="GeneID" id="27718073"/>
<feature type="transmembrane region" description="Helical" evidence="7">
    <location>
        <begin position="102"/>
        <end position="120"/>
    </location>
</feature>
<dbReference type="PANTHER" id="PTHR48022">
    <property type="entry name" value="PLASTIDIC GLUCOSE TRANSPORTER 4"/>
    <property type="match status" value="1"/>
</dbReference>
<dbReference type="InterPro" id="IPR005829">
    <property type="entry name" value="Sugar_transporter_CS"/>
</dbReference>
<proteinExistence type="inferred from homology"/>